<dbReference type="AlphaFoldDB" id="E1YAU7"/>
<dbReference type="EMBL" id="FR695866">
    <property type="protein sequence ID" value="CBX27691.1"/>
    <property type="molecule type" value="Genomic_DNA"/>
</dbReference>
<name>E1YAU7_9BACT</name>
<proteinExistence type="predicted"/>
<organism evidence="1">
    <name type="scientific">uncultured Desulfobacterium sp</name>
    <dbReference type="NCBI Taxonomy" id="201089"/>
    <lineage>
        <taxon>Bacteria</taxon>
        <taxon>Pseudomonadati</taxon>
        <taxon>Thermodesulfobacteriota</taxon>
        <taxon>Desulfobacteria</taxon>
        <taxon>Desulfobacterales</taxon>
        <taxon>Desulfobacteriaceae</taxon>
        <taxon>Desulfobacterium</taxon>
        <taxon>environmental samples</taxon>
    </lineage>
</organism>
<accession>E1YAU7</accession>
<gene>
    <name evidence="1" type="ORF">N47_H25130</name>
</gene>
<protein>
    <submittedName>
        <fullName evidence="1">Uncharacterized protein</fullName>
    </submittedName>
</protein>
<reference evidence="1" key="1">
    <citation type="journal article" date="2011" name="Environ. Microbiol.">
        <title>Genomic insights into the metabolic potential of the polycyclic aromatic hydrocarbon degrading sulfate-reducing Deltaproteobacterium N47.</title>
        <authorList>
            <person name="Bergmann F."/>
            <person name="Selesi D."/>
            <person name="Weinmaier T."/>
            <person name="Tischler P."/>
            <person name="Rattei T."/>
            <person name="Meckenstock R.U."/>
        </authorList>
    </citation>
    <scope>NUCLEOTIDE SEQUENCE</scope>
</reference>
<evidence type="ECO:0000313" key="1">
    <source>
        <dbReference type="EMBL" id="CBX27691.1"/>
    </source>
</evidence>
<sequence length="37" mass="4060">MSCGTSLLQPGNRKIIMINAITPSIFKSILIKKGRTK</sequence>